<evidence type="ECO:0000256" key="6">
    <source>
        <dbReference type="ARBA" id="ARBA00022989"/>
    </source>
</evidence>
<dbReference type="GO" id="GO:0000139">
    <property type="term" value="C:Golgi membrane"/>
    <property type="evidence" value="ECO:0007669"/>
    <property type="project" value="UniProtKB-SubCell"/>
</dbReference>
<feature type="coiled-coil region" evidence="10">
    <location>
        <begin position="323"/>
        <end position="368"/>
    </location>
</feature>
<dbReference type="PANTHER" id="PTHR14043:SF2">
    <property type="entry name" value="HOMEOBOX PROTEIN CUT"/>
    <property type="match status" value="1"/>
</dbReference>
<accession>A0A836BAW4</accession>
<evidence type="ECO:0000256" key="2">
    <source>
        <dbReference type="ARBA" id="ARBA00006415"/>
    </source>
</evidence>
<feature type="domain" description="Cux N-terminal" evidence="14">
    <location>
        <begin position="13"/>
        <end position="120"/>
    </location>
</feature>
<dbReference type="InterPro" id="IPR012955">
    <property type="entry name" value="CASP_C"/>
</dbReference>
<dbReference type="Pfam" id="PF08172">
    <property type="entry name" value="CASP_C"/>
    <property type="match status" value="1"/>
</dbReference>
<feature type="region of interest" description="Disordered" evidence="11">
    <location>
        <begin position="275"/>
        <end position="306"/>
    </location>
</feature>
<evidence type="ECO:0000256" key="9">
    <source>
        <dbReference type="ARBA" id="ARBA00023136"/>
    </source>
</evidence>
<dbReference type="PANTHER" id="PTHR14043">
    <property type="entry name" value="CCAAT DISPLACEMENT PROTEIN-RELATED"/>
    <property type="match status" value="1"/>
</dbReference>
<keyword evidence="5 12" id="KW-0812">Transmembrane</keyword>
<feature type="transmembrane region" description="Helical" evidence="12">
    <location>
        <begin position="688"/>
        <end position="706"/>
    </location>
</feature>
<evidence type="ECO:0000256" key="8">
    <source>
        <dbReference type="ARBA" id="ARBA00023054"/>
    </source>
</evidence>
<reference evidence="15" key="1">
    <citation type="journal article" date="2020" name="bioRxiv">
        <title>Comparative genomics of Chlamydomonas.</title>
        <authorList>
            <person name="Craig R.J."/>
            <person name="Hasan A.R."/>
            <person name="Ness R.W."/>
            <person name="Keightley P.D."/>
        </authorList>
    </citation>
    <scope>NUCLEOTIDE SEQUENCE</scope>
    <source>
        <strain evidence="15">CCAP 11/173</strain>
    </source>
</reference>
<evidence type="ECO:0000256" key="5">
    <source>
        <dbReference type="ARBA" id="ARBA00022692"/>
    </source>
</evidence>
<feature type="coiled-coil region" evidence="10">
    <location>
        <begin position="551"/>
        <end position="585"/>
    </location>
</feature>
<keyword evidence="8 10" id="KW-0175">Coiled coil</keyword>
<feature type="coiled-coil region" evidence="10">
    <location>
        <begin position="238"/>
        <end position="272"/>
    </location>
</feature>
<dbReference type="GO" id="GO:0006891">
    <property type="term" value="P:intra-Golgi vesicle-mediated transport"/>
    <property type="evidence" value="ECO:0007669"/>
    <property type="project" value="InterPro"/>
</dbReference>
<evidence type="ECO:0000259" key="14">
    <source>
        <dbReference type="Pfam" id="PF25398"/>
    </source>
</evidence>
<gene>
    <name evidence="15" type="ORF">HYH02_002705</name>
</gene>
<feature type="coiled-coil region" evidence="10">
    <location>
        <begin position="124"/>
        <end position="212"/>
    </location>
</feature>
<evidence type="ECO:0000259" key="13">
    <source>
        <dbReference type="Pfam" id="PF08172"/>
    </source>
</evidence>
<evidence type="ECO:0000313" key="15">
    <source>
        <dbReference type="EMBL" id="KAG2452465.1"/>
    </source>
</evidence>
<evidence type="ECO:0000256" key="7">
    <source>
        <dbReference type="ARBA" id="ARBA00023034"/>
    </source>
</evidence>
<keyword evidence="9 12" id="KW-0472">Membrane</keyword>
<sequence length="755" mass="79861">MTGPADSEVMASPLAVVSSFWREFDLEGMRPKLDEIGLKVAEHQEESMQNRRKLAESTREFKKNNEAVSKTVGPLLKQYQEEIDRLTKRAKHGETAYLDLYQKLFEAPDPAPALALAFEHASRATELEAQCKKLSTELAEYKAESAQIKNQDLTVRKLEEKVRALEAQVEERDKELQEVKVRAVAEADAARVAAMQSREAELEAMLSQAQASLLAVQKLYTGAENQLFAIQSQSEDERAGRQAELELASAELERAQERLAALEREKETLVAKLAHPDPHTHPHSGGGAGPRAGGGSGGGAGGGIGISIEDTLRQELGVQRELASRLRSELAAVRSEADEAQQMAEARLAGLKATLAATEQHAAAVEAELAARPTQAQMEELRQQLRVLQAIGYSLDVDTEADAAGGSSSNSGAAGGDGAGARAGAAASSSGAPGVGAAGSLEAMLLSKNRHLEHELTMVKLRLVDVRSEADSAAAHAAELETQLAEQVSLVKQLEEDLLASRRAAGGGGGGGGGLAGSSSSANVEGLVSAAGADADDGGDASMVRVLCAQRDRFRARCHDLEEELGRLRAELAAVKSAAAAAKADNIALVERLRYVHSRTAPSGPSPSGAAAAGAGGGKRGAAGGDVEAAAAGADAERRYGRLYDEGINPFKEFKEQQKERQKSAMGFVDKAMYWLSQLVYGNSAARLFAFFYLALMHGLVFVSLARMTHASSHALYSHTQAVLDNRHDTTAAMHHEELGAAAGVVNPLTQGKLP</sequence>
<feature type="compositionally biased region" description="Low complexity" evidence="11">
    <location>
        <begin position="402"/>
        <end position="412"/>
    </location>
</feature>
<dbReference type="EMBL" id="JAEHOD010000005">
    <property type="protein sequence ID" value="KAG2452465.1"/>
    <property type="molecule type" value="Genomic_DNA"/>
</dbReference>
<keyword evidence="16" id="KW-1185">Reference proteome</keyword>
<keyword evidence="7" id="KW-0333">Golgi apparatus</keyword>
<comment type="caution">
    <text evidence="15">The sequence shown here is derived from an EMBL/GenBank/DDBJ whole genome shotgun (WGS) entry which is preliminary data.</text>
</comment>
<dbReference type="AlphaFoldDB" id="A0A836BAW4"/>
<keyword evidence="6 12" id="KW-1133">Transmembrane helix</keyword>
<name>A0A836BAW4_9CHLO</name>
<evidence type="ECO:0000256" key="10">
    <source>
        <dbReference type="SAM" id="Coils"/>
    </source>
</evidence>
<feature type="compositionally biased region" description="Basic and acidic residues" evidence="11">
    <location>
        <begin position="44"/>
        <end position="65"/>
    </location>
</feature>
<evidence type="ECO:0000256" key="1">
    <source>
        <dbReference type="ARBA" id="ARBA00004409"/>
    </source>
</evidence>
<feature type="region of interest" description="Disordered" evidence="11">
    <location>
        <begin position="44"/>
        <end position="66"/>
    </location>
</feature>
<comment type="subcellular location">
    <subcellularLocation>
        <location evidence="1">Golgi apparatus membrane</location>
        <topology evidence="1">Single-pass type IV membrane protein</topology>
    </subcellularLocation>
</comment>
<feature type="domain" description="CASP C-terminal" evidence="13">
    <location>
        <begin position="475"/>
        <end position="711"/>
    </location>
</feature>
<evidence type="ECO:0000313" key="16">
    <source>
        <dbReference type="Proteomes" id="UP000613740"/>
    </source>
</evidence>
<dbReference type="Proteomes" id="UP000613740">
    <property type="component" value="Unassembled WGS sequence"/>
</dbReference>
<organism evidence="15 16">
    <name type="scientific">Chlamydomonas schloesseri</name>
    <dbReference type="NCBI Taxonomy" id="2026947"/>
    <lineage>
        <taxon>Eukaryota</taxon>
        <taxon>Viridiplantae</taxon>
        <taxon>Chlorophyta</taxon>
        <taxon>core chlorophytes</taxon>
        <taxon>Chlorophyceae</taxon>
        <taxon>CS clade</taxon>
        <taxon>Chlamydomonadales</taxon>
        <taxon>Chlamydomonadaceae</taxon>
        <taxon>Chlamydomonas</taxon>
    </lineage>
</organism>
<dbReference type="Pfam" id="PF25398">
    <property type="entry name" value="CUX1_N"/>
    <property type="match status" value="1"/>
</dbReference>
<evidence type="ECO:0000256" key="4">
    <source>
        <dbReference type="ARBA" id="ARBA00022448"/>
    </source>
</evidence>
<dbReference type="InterPro" id="IPR057476">
    <property type="entry name" value="Cux_N"/>
</dbReference>
<feature type="compositionally biased region" description="Low complexity" evidence="11">
    <location>
        <begin position="422"/>
        <end position="432"/>
    </location>
</feature>
<keyword evidence="4" id="KW-0813">Transport</keyword>
<evidence type="ECO:0000256" key="11">
    <source>
        <dbReference type="SAM" id="MobiDB-lite"/>
    </source>
</evidence>
<feature type="region of interest" description="Disordered" evidence="11">
    <location>
        <begin position="400"/>
        <end position="433"/>
    </location>
</feature>
<feature type="compositionally biased region" description="Gly residues" evidence="11">
    <location>
        <begin position="284"/>
        <end position="305"/>
    </location>
</feature>
<dbReference type="OrthoDB" id="10257567at2759"/>
<comment type="similarity">
    <text evidence="2">Belongs to the CASP family.</text>
</comment>
<proteinExistence type="inferred from homology"/>
<protein>
    <recommendedName>
        <fullName evidence="3">Protein CASP</fullName>
    </recommendedName>
</protein>
<evidence type="ECO:0000256" key="12">
    <source>
        <dbReference type="SAM" id="Phobius"/>
    </source>
</evidence>
<evidence type="ECO:0000256" key="3">
    <source>
        <dbReference type="ARBA" id="ARBA00018691"/>
    </source>
</evidence>